<dbReference type="InterPro" id="IPR003029">
    <property type="entry name" value="S1_domain"/>
</dbReference>
<dbReference type="InterPro" id="IPR003451">
    <property type="entry name" value="LytB/IspH"/>
</dbReference>
<dbReference type="SUPFAM" id="SSF50249">
    <property type="entry name" value="Nucleic acid-binding proteins"/>
    <property type="match status" value="4"/>
</dbReference>
<feature type="binding site" evidence="1">
    <location>
        <position position="40"/>
    </location>
    <ligand>
        <name>isopentenyl diphosphate</name>
        <dbReference type="ChEBI" id="CHEBI:128769"/>
    </ligand>
</feature>
<sequence length="636" mass="69379">MEIRLAKTAGFCFGVNRAVELTYNLLDEGHKVATLGPLIHNPQAVADMERRGALVVDTVDDIPTGYEVIIRSHGVPRSIYDTLEQRGLVYHDATCPFVKKIQNIAAKAEAEGAVLLVAGDKTHPEVQGIVGHTGGEVFVFSDLDELKAWKGPSDPSKPIFAVAQTTFQVTKWQESSEFLKKAYTNARIFDTICNATWARQQEAEDLSQQCDIIVVIGGHHSSNTQKLVQVAAKHTRAVTVETASELRPEWFANVKTAGVTAGASTPSSIIEEVLNSMSAEINDSMSFEEMLNASEEKRVHAGSIVKGIVTSISANEIQVDIGAKQTGFVKLSELTDDSSAKVEDLVKVGDELDLIVEKVMDQDGVIQLSRKKLASRKGMEEIAKAAESGEVVEGDVTEFNKGGVVVNVKGVKVFVPRSQATMRRDEDYTALVGQHVQLVVTECSGRKIVGSINKVTAEQNKAKREEFWANVEVGKTYTGVVKSLTSYGAFVDIGGVDGLCHISELSWNRIKHPSEVVSVGDTIEVYVKDIDTENHKVSLGYKKAEDNPWEQLKNNYPIGSTFHAPVVSLTKFGAFVRILPGVDGLVHISEISNDRVEKVSDALKVGDMVDVKLLDVDFDKKRISLSMKALLNDDAE</sequence>
<keyword evidence="1" id="KW-0408">Iron</keyword>
<evidence type="ECO:0000313" key="2">
    <source>
        <dbReference type="EMBL" id="RAW61054.1"/>
    </source>
</evidence>
<dbReference type="EC" id="1.17.7.4" evidence="1"/>
<comment type="similarity">
    <text evidence="1">Belongs to the IspH family.</text>
</comment>
<dbReference type="GO" id="GO:0003729">
    <property type="term" value="F:mRNA binding"/>
    <property type="evidence" value="ECO:0007669"/>
    <property type="project" value="UniProtKB-ARBA"/>
</dbReference>
<feature type="binding site" evidence="1">
    <location>
        <position position="123"/>
    </location>
    <ligand>
        <name>dimethylallyl diphosphate</name>
        <dbReference type="ChEBI" id="CHEBI:57623"/>
    </ligand>
</feature>
<dbReference type="GO" id="GO:0005840">
    <property type="term" value="C:ribosome"/>
    <property type="evidence" value="ECO:0007669"/>
    <property type="project" value="UniProtKB-KW"/>
</dbReference>
<feature type="binding site" evidence="1">
    <location>
        <position position="73"/>
    </location>
    <ligand>
        <name>(2E)-4-hydroxy-3-methylbut-2-enyl diphosphate</name>
        <dbReference type="ChEBI" id="CHEBI:128753"/>
    </ligand>
</feature>
<dbReference type="GO" id="GO:0051539">
    <property type="term" value="F:4 iron, 4 sulfur cluster binding"/>
    <property type="evidence" value="ECO:0007669"/>
    <property type="project" value="UniProtKB-UniRule"/>
</dbReference>
<dbReference type="PROSITE" id="PS50126">
    <property type="entry name" value="S1"/>
    <property type="match status" value="4"/>
</dbReference>
<dbReference type="Pfam" id="PF02401">
    <property type="entry name" value="LYTB"/>
    <property type="match status" value="1"/>
</dbReference>
<dbReference type="Gene3D" id="3.40.50.11270">
    <property type="match status" value="1"/>
</dbReference>
<dbReference type="GO" id="GO:0016114">
    <property type="term" value="P:terpenoid biosynthetic process"/>
    <property type="evidence" value="ECO:0007669"/>
    <property type="project" value="UniProtKB-UniRule"/>
</dbReference>
<feature type="binding site" evidence="1">
    <location>
        <position position="264"/>
    </location>
    <ligand>
        <name>(2E)-4-hydroxy-3-methylbut-2-enyl diphosphate</name>
        <dbReference type="ChEBI" id="CHEBI:128753"/>
    </ligand>
</feature>
<dbReference type="GO" id="GO:0046872">
    <property type="term" value="F:metal ion binding"/>
    <property type="evidence" value="ECO:0007669"/>
    <property type="project" value="UniProtKB-KW"/>
</dbReference>
<comment type="function">
    <text evidence="1">Catalyzes the conversion of 1-hydroxy-2-methyl-2-(E)-butenyl 4-diphosphate (HMBPP) into a mixture of isopentenyl diphosphate (IPP) and dimethylallyl diphosphate (DMAPP). Acts in the terminal step of the DOXP/MEP pathway for isoprenoid precursor biosynthesis.</text>
</comment>
<feature type="binding site" evidence="1">
    <location>
        <position position="221"/>
    </location>
    <ligand>
        <name>dimethylallyl diphosphate</name>
        <dbReference type="ChEBI" id="CHEBI:57623"/>
    </ligand>
</feature>
<feature type="binding site" evidence="1">
    <location>
        <position position="222"/>
    </location>
    <ligand>
        <name>isopentenyl diphosphate</name>
        <dbReference type="ChEBI" id="CHEBI:128769"/>
    </ligand>
</feature>
<dbReference type="UniPathway" id="UPA00056">
    <property type="reaction ID" value="UER00097"/>
</dbReference>
<keyword evidence="3" id="KW-1185">Reference proteome</keyword>
<evidence type="ECO:0000313" key="3">
    <source>
        <dbReference type="Proteomes" id="UP000250429"/>
    </source>
</evidence>
<protein>
    <recommendedName>
        <fullName evidence="1">4-hydroxy-3-methylbut-2-enyl diphosphate reductase</fullName>
        <shortName evidence="1">HMBPP reductase</shortName>
        <ecNumber evidence="1">1.17.7.4</ecNumber>
    </recommendedName>
</protein>
<dbReference type="NCBIfam" id="NF000907">
    <property type="entry name" value="PRK00087.1"/>
    <property type="match status" value="1"/>
</dbReference>
<feature type="binding site" evidence="1">
    <location>
        <position position="95"/>
    </location>
    <ligand>
        <name>[4Fe-4S] cluster</name>
        <dbReference type="ChEBI" id="CHEBI:49883"/>
    </ligand>
</feature>
<dbReference type="PRINTS" id="PR00681">
    <property type="entry name" value="RIBOSOMALS1"/>
</dbReference>
<feature type="binding site" evidence="1">
    <location>
        <position position="40"/>
    </location>
    <ligand>
        <name>dimethylallyl diphosphate</name>
        <dbReference type="ChEBI" id="CHEBI:57623"/>
    </ligand>
</feature>
<feature type="binding site" evidence="1">
    <location>
        <position position="221"/>
    </location>
    <ligand>
        <name>isopentenyl diphosphate</name>
        <dbReference type="ChEBI" id="CHEBI:128769"/>
    </ligand>
</feature>
<comment type="catalytic activity">
    <reaction evidence="1">
        <text>isopentenyl diphosphate + 2 oxidized [2Fe-2S]-[ferredoxin] + H2O = (2E)-4-hydroxy-3-methylbut-2-enyl diphosphate + 2 reduced [2Fe-2S]-[ferredoxin] + 2 H(+)</text>
        <dbReference type="Rhea" id="RHEA:24488"/>
        <dbReference type="Rhea" id="RHEA-COMP:10000"/>
        <dbReference type="Rhea" id="RHEA-COMP:10001"/>
        <dbReference type="ChEBI" id="CHEBI:15377"/>
        <dbReference type="ChEBI" id="CHEBI:15378"/>
        <dbReference type="ChEBI" id="CHEBI:33737"/>
        <dbReference type="ChEBI" id="CHEBI:33738"/>
        <dbReference type="ChEBI" id="CHEBI:128753"/>
        <dbReference type="ChEBI" id="CHEBI:128769"/>
        <dbReference type="EC" id="1.17.7.4"/>
    </reaction>
</comment>
<dbReference type="NCBIfam" id="TIGR00216">
    <property type="entry name" value="ispH_lytB"/>
    <property type="match status" value="1"/>
</dbReference>
<keyword evidence="1" id="KW-0414">Isoprene biosynthesis</keyword>
<dbReference type="GO" id="GO:0051745">
    <property type="term" value="F:4-hydroxy-3-methylbut-2-enyl diphosphate reductase activity"/>
    <property type="evidence" value="ECO:0007669"/>
    <property type="project" value="UniProtKB-UniRule"/>
</dbReference>
<feature type="binding site" evidence="1">
    <location>
        <position position="40"/>
    </location>
    <ligand>
        <name>(2E)-4-hydroxy-3-methylbut-2-enyl diphosphate</name>
        <dbReference type="ChEBI" id="CHEBI:128753"/>
    </ligand>
</feature>
<dbReference type="EMBL" id="PRLC01000010">
    <property type="protein sequence ID" value="RAW61054.1"/>
    <property type="molecule type" value="Genomic_DNA"/>
</dbReference>
<name>A0A173YYY4_9FIRM</name>
<dbReference type="GO" id="GO:0050992">
    <property type="term" value="P:dimethylallyl diphosphate biosynthetic process"/>
    <property type="evidence" value="ECO:0007669"/>
    <property type="project" value="UniProtKB-UniRule"/>
</dbReference>
<dbReference type="Pfam" id="PF00575">
    <property type="entry name" value="S1"/>
    <property type="match status" value="4"/>
</dbReference>
<feature type="binding site" evidence="1">
    <location>
        <position position="123"/>
    </location>
    <ligand>
        <name>isopentenyl diphosphate</name>
        <dbReference type="ChEBI" id="CHEBI:128769"/>
    </ligand>
</feature>
<dbReference type="HAMAP" id="MF_00191">
    <property type="entry name" value="IspH"/>
    <property type="match status" value="1"/>
</dbReference>
<comment type="caution">
    <text evidence="2">The sequence shown here is derived from an EMBL/GenBank/DDBJ whole genome shotgun (WGS) entry which is preliminary data.</text>
</comment>
<dbReference type="Gene3D" id="3.40.1010.20">
    <property type="entry name" value="4-hydroxy-3-methylbut-2-enyl diphosphate reductase, catalytic domain"/>
    <property type="match status" value="2"/>
</dbReference>
<dbReference type="InterPro" id="IPR012340">
    <property type="entry name" value="NA-bd_OB-fold"/>
</dbReference>
<dbReference type="SMART" id="SM00316">
    <property type="entry name" value="S1"/>
    <property type="match status" value="4"/>
</dbReference>
<keyword evidence="1" id="KW-0411">Iron-sulfur</keyword>
<comment type="pathway">
    <text evidence="1">Isoprenoid biosynthesis; dimethylallyl diphosphate biosynthesis; dimethylallyl diphosphate from (2E)-4-hydroxy-3-methylbutenyl diphosphate: step 1/1.</text>
</comment>
<dbReference type="FunFam" id="2.40.50.140:FF:000051">
    <property type="entry name" value="RNA-binding transcriptional accessory protein"/>
    <property type="match status" value="1"/>
</dbReference>
<dbReference type="Proteomes" id="UP000250429">
    <property type="component" value="Unassembled WGS sequence"/>
</dbReference>
<gene>
    <name evidence="1" type="primary">ispH</name>
    <name evidence="2" type="ORF">C4N23_08210</name>
</gene>
<dbReference type="GO" id="GO:0019288">
    <property type="term" value="P:isopentenyl diphosphate biosynthetic process, methylerythritol 4-phosphate pathway"/>
    <property type="evidence" value="ECO:0007669"/>
    <property type="project" value="UniProtKB-UniRule"/>
</dbReference>
<dbReference type="CDD" id="cd13944">
    <property type="entry name" value="lytB_ispH"/>
    <property type="match status" value="1"/>
</dbReference>
<feature type="active site" description="Proton donor" evidence="1">
    <location>
        <position position="125"/>
    </location>
</feature>
<dbReference type="AlphaFoldDB" id="A0A173YYY4"/>
<dbReference type="GO" id="GO:0005737">
    <property type="term" value="C:cytoplasm"/>
    <property type="evidence" value="ECO:0007669"/>
    <property type="project" value="UniProtKB-ARBA"/>
</dbReference>
<proteinExistence type="inferred from homology"/>
<feature type="binding site" evidence="1">
    <location>
        <position position="123"/>
    </location>
    <ligand>
        <name>(2E)-4-hydroxy-3-methylbut-2-enyl diphosphate</name>
        <dbReference type="ChEBI" id="CHEBI:128753"/>
    </ligand>
</feature>
<feature type="binding site" evidence="1">
    <location>
        <position position="223"/>
    </location>
    <ligand>
        <name>(2E)-4-hydroxy-3-methylbut-2-enyl diphosphate</name>
        <dbReference type="ChEBI" id="CHEBI:128753"/>
    </ligand>
</feature>
<keyword evidence="2" id="KW-0689">Ribosomal protein</keyword>
<organism evidence="2 3">
    <name type="scientific">Faecalibacterium hattorii</name>
    <dbReference type="NCBI Taxonomy" id="2935520"/>
    <lineage>
        <taxon>Bacteria</taxon>
        <taxon>Bacillati</taxon>
        <taxon>Bacillota</taxon>
        <taxon>Clostridia</taxon>
        <taxon>Eubacteriales</taxon>
        <taxon>Oscillospiraceae</taxon>
        <taxon>Faecalibacterium</taxon>
    </lineage>
</organism>
<feature type="binding site" evidence="1">
    <location>
        <position position="222"/>
    </location>
    <ligand>
        <name>dimethylallyl diphosphate</name>
        <dbReference type="ChEBI" id="CHEBI:57623"/>
    </ligand>
</feature>
<accession>A0A173YYY4</accession>
<dbReference type="Gene3D" id="2.40.50.140">
    <property type="entry name" value="Nucleic acid-binding proteins"/>
    <property type="match status" value="4"/>
</dbReference>
<keyword evidence="1" id="KW-0479">Metal-binding</keyword>
<keyword evidence="1" id="KW-0560">Oxidoreductase</keyword>
<comment type="catalytic activity">
    <reaction evidence="1">
        <text>dimethylallyl diphosphate + 2 oxidized [2Fe-2S]-[ferredoxin] + H2O = (2E)-4-hydroxy-3-methylbut-2-enyl diphosphate + 2 reduced [2Fe-2S]-[ferredoxin] + 2 H(+)</text>
        <dbReference type="Rhea" id="RHEA:24825"/>
        <dbReference type="Rhea" id="RHEA-COMP:10000"/>
        <dbReference type="Rhea" id="RHEA-COMP:10001"/>
        <dbReference type="ChEBI" id="CHEBI:15377"/>
        <dbReference type="ChEBI" id="CHEBI:15378"/>
        <dbReference type="ChEBI" id="CHEBI:33737"/>
        <dbReference type="ChEBI" id="CHEBI:33738"/>
        <dbReference type="ChEBI" id="CHEBI:57623"/>
        <dbReference type="ChEBI" id="CHEBI:128753"/>
        <dbReference type="EC" id="1.17.7.4"/>
    </reaction>
</comment>
<dbReference type="CDD" id="cd04472">
    <property type="entry name" value="S1_PNPase"/>
    <property type="match status" value="1"/>
</dbReference>
<dbReference type="InterPro" id="IPR035104">
    <property type="entry name" value="Ribosomal_protein_S1-like"/>
</dbReference>
<feature type="binding site" evidence="1">
    <location>
        <position position="165"/>
    </location>
    <ligand>
        <name>(2E)-4-hydroxy-3-methylbut-2-enyl diphosphate</name>
        <dbReference type="ChEBI" id="CHEBI:128753"/>
    </ligand>
</feature>
<feature type="binding site" evidence="1">
    <location>
        <position position="73"/>
    </location>
    <ligand>
        <name>dimethylallyl diphosphate</name>
        <dbReference type="ChEBI" id="CHEBI:57623"/>
    </ligand>
</feature>
<dbReference type="PANTHER" id="PTHR30426:SF0">
    <property type="entry name" value="4-HYDROXY-3-METHYLBUT-2-ENYL DIPHOSPHATE REDUCTASE"/>
    <property type="match status" value="1"/>
</dbReference>
<reference evidence="2 3" key="1">
    <citation type="submission" date="2018-02" db="EMBL/GenBank/DDBJ databases">
        <title>Complete genome sequencing of Faecalibacterium prausnitzii strains isolated from the human gut.</title>
        <authorList>
            <person name="Fitzgerald B.C."/>
            <person name="Shkoporov A.N."/>
            <person name="Ross P.R."/>
            <person name="Hill C."/>
        </authorList>
    </citation>
    <scope>NUCLEOTIDE SEQUENCE [LARGE SCALE GENOMIC DNA]</scope>
    <source>
        <strain evidence="2 3">APC922/41-1</strain>
    </source>
</reference>
<keyword evidence="1" id="KW-0004">4Fe-4S</keyword>
<dbReference type="PANTHER" id="PTHR30426">
    <property type="entry name" value="4-HYDROXY-3-METHYLBUT-2-ENYL DIPHOSPHATE REDUCTASE"/>
    <property type="match status" value="1"/>
</dbReference>
<dbReference type="RefSeq" id="WP_055189681.1">
    <property type="nucleotide sequence ID" value="NZ_JBLVPC010000132.1"/>
</dbReference>
<feature type="binding site" evidence="1">
    <location>
        <position position="221"/>
    </location>
    <ligand>
        <name>(2E)-4-hydroxy-3-methylbut-2-enyl diphosphate</name>
        <dbReference type="ChEBI" id="CHEBI:128753"/>
    </ligand>
</feature>
<feature type="binding site" evidence="1">
    <location>
        <position position="12"/>
    </location>
    <ligand>
        <name>[4Fe-4S] cluster</name>
        <dbReference type="ChEBI" id="CHEBI:49883"/>
    </ligand>
</feature>
<dbReference type="OrthoDB" id="9804077at2"/>
<feature type="binding site" evidence="1">
    <location>
        <position position="223"/>
    </location>
    <ligand>
        <name>isopentenyl diphosphate</name>
        <dbReference type="ChEBI" id="CHEBI:128769"/>
    </ligand>
</feature>
<feature type="binding site" evidence="1">
    <location>
        <position position="264"/>
    </location>
    <ligand>
        <name>isopentenyl diphosphate</name>
        <dbReference type="ChEBI" id="CHEBI:128769"/>
    </ligand>
</feature>
<feature type="binding site" evidence="1">
    <location>
        <position position="73"/>
    </location>
    <ligand>
        <name>isopentenyl diphosphate</name>
        <dbReference type="ChEBI" id="CHEBI:128769"/>
    </ligand>
</feature>
<comment type="cofactor">
    <cofactor evidence="1">
        <name>[4Fe-4S] cluster</name>
        <dbReference type="ChEBI" id="CHEBI:49883"/>
    </cofactor>
    <text evidence="1">Binds 1 [4Fe-4S] cluster per subunit.</text>
</comment>
<feature type="binding site" evidence="1">
    <location>
        <position position="222"/>
    </location>
    <ligand>
        <name>(2E)-4-hydroxy-3-methylbut-2-enyl diphosphate</name>
        <dbReference type="ChEBI" id="CHEBI:128753"/>
    </ligand>
</feature>
<evidence type="ECO:0000256" key="1">
    <source>
        <dbReference type="HAMAP-Rule" id="MF_00191"/>
    </source>
</evidence>
<feature type="binding site" evidence="1">
    <location>
        <position position="223"/>
    </location>
    <ligand>
        <name>dimethylallyl diphosphate</name>
        <dbReference type="ChEBI" id="CHEBI:57623"/>
    </ligand>
</feature>
<dbReference type="CDD" id="cd05687">
    <property type="entry name" value="S1_RPS1_repeat_ec1_hs1"/>
    <property type="match status" value="1"/>
</dbReference>
<comment type="pathway">
    <text evidence="1">Isoprenoid biosynthesis; isopentenyl diphosphate biosynthesis via DXP pathway; isopentenyl diphosphate from 1-deoxy-D-xylulose 5-phosphate: step 6/6.</text>
</comment>
<keyword evidence="2" id="KW-0687">Ribonucleoprotein</keyword>
<dbReference type="UniPathway" id="UPA00059">
    <property type="reaction ID" value="UER00105"/>
</dbReference>
<feature type="binding site" evidence="1">
    <location>
        <position position="193"/>
    </location>
    <ligand>
        <name>[4Fe-4S] cluster</name>
        <dbReference type="ChEBI" id="CHEBI:49883"/>
    </ligand>
</feature>
<dbReference type="CDD" id="cd05688">
    <property type="entry name" value="S1_RPS1_repeat_ec3"/>
    <property type="match status" value="1"/>
</dbReference>
<feature type="binding site" evidence="1">
    <location>
        <position position="264"/>
    </location>
    <ligand>
        <name>dimethylallyl diphosphate</name>
        <dbReference type="ChEBI" id="CHEBI:57623"/>
    </ligand>
</feature>